<evidence type="ECO:0000259" key="1">
    <source>
        <dbReference type="Pfam" id="PF03636"/>
    </source>
</evidence>
<keyword evidence="2" id="KW-0328">Glycosyltransferase</keyword>
<dbReference type="GO" id="GO:0030246">
    <property type="term" value="F:carbohydrate binding"/>
    <property type="evidence" value="ECO:0007669"/>
    <property type="project" value="InterPro"/>
</dbReference>
<feature type="domain" description="Glycoside hydrolase family 65 N-terminal" evidence="1">
    <location>
        <begin position="125"/>
        <end position="374"/>
    </location>
</feature>
<keyword evidence="3" id="KW-1185">Reference proteome</keyword>
<dbReference type="Proteomes" id="UP000286974">
    <property type="component" value="Unassembled WGS sequence"/>
</dbReference>
<evidence type="ECO:0000313" key="2">
    <source>
        <dbReference type="EMBL" id="GAY72773.1"/>
    </source>
</evidence>
<dbReference type="InterPro" id="IPR037018">
    <property type="entry name" value="GH65_N"/>
</dbReference>
<name>A0A401FK92_9LACO</name>
<dbReference type="GO" id="GO:0004553">
    <property type="term" value="F:hydrolase activity, hydrolyzing O-glycosyl compounds"/>
    <property type="evidence" value="ECO:0007669"/>
    <property type="project" value="TreeGrafter"/>
</dbReference>
<dbReference type="SUPFAM" id="SSF74650">
    <property type="entry name" value="Galactose mutarotase-like"/>
    <property type="match status" value="1"/>
</dbReference>
<accession>A0A401FK92</accession>
<dbReference type="InterPro" id="IPR011013">
    <property type="entry name" value="Gal_mutarotase_sf_dom"/>
</dbReference>
<dbReference type="GO" id="GO:0050503">
    <property type="term" value="F:trehalose 6-phosphate phosphorylase activity"/>
    <property type="evidence" value="ECO:0007669"/>
    <property type="project" value="UniProtKB-EC"/>
</dbReference>
<comment type="caution">
    <text evidence="2">The sequence shown here is derived from an EMBL/GenBank/DDBJ whole genome shotgun (WGS) entry which is preliminary data.</text>
</comment>
<dbReference type="AlphaFoldDB" id="A0A401FK92"/>
<dbReference type="PANTHER" id="PTHR11051:SF8">
    <property type="entry name" value="PROTEIN-GLUCOSYLGALACTOSYLHYDROXYLYSINE GLUCOSIDASE"/>
    <property type="match status" value="1"/>
</dbReference>
<protein>
    <submittedName>
        <fullName evidence="2">Trehalose 6-phosphate phosphorylase</fullName>
        <ecNumber evidence="2">2.4.1.216</ecNumber>
    </submittedName>
</protein>
<dbReference type="GO" id="GO:0005975">
    <property type="term" value="P:carbohydrate metabolic process"/>
    <property type="evidence" value="ECO:0007669"/>
    <property type="project" value="InterPro"/>
</dbReference>
<dbReference type="EMBL" id="BEXA01000002">
    <property type="protein sequence ID" value="GAY72773.1"/>
    <property type="molecule type" value="Genomic_DNA"/>
</dbReference>
<dbReference type="Pfam" id="PF03636">
    <property type="entry name" value="Glyco_hydro_65N"/>
    <property type="match status" value="1"/>
</dbReference>
<dbReference type="PANTHER" id="PTHR11051">
    <property type="entry name" value="GLYCOSYL HYDROLASE-RELATED"/>
    <property type="match status" value="1"/>
</dbReference>
<reference evidence="2 3" key="1">
    <citation type="submission" date="2017-11" db="EMBL/GenBank/DDBJ databases">
        <title>Draft Genome Sequence of Lactobacillus curieae NBRC 111893 isolated from Koso, a Japanese sugar-Vegetable Fermented Beverage.</title>
        <authorList>
            <person name="Chiou T.Y."/>
            <person name="Oshima K."/>
            <person name="Suda W."/>
            <person name="Hattori M."/>
            <person name="Takahashi T."/>
        </authorList>
    </citation>
    <scope>NUCLEOTIDE SEQUENCE [LARGE SCALE GENOMIC DNA]</scope>
    <source>
        <strain evidence="2 3">NBRC111893</strain>
    </source>
</reference>
<dbReference type="InterPro" id="IPR005196">
    <property type="entry name" value="Glyco_hydro_65_N"/>
</dbReference>
<dbReference type="Gene3D" id="2.70.98.40">
    <property type="entry name" value="Glycoside hydrolase, family 65, N-terminal domain"/>
    <property type="match status" value="1"/>
</dbReference>
<dbReference type="EC" id="2.4.1.216" evidence="2"/>
<sequence>MRTFAIQAREGMLEINYSENSNQPPFRKFIITYNPDLSIGENLESIKSVLTGLPIDAGIIENSLNYDFSDTIIGINHQKIDIGLAIANLLNVPVVNMQTANEIGLEKAVQQKTEYLKWHLDYYGEYSGKRNYGQEAMLTIGNGYFGLRGAFVESNADQDNYPGMYVAGVFNQLTTKINDHDVVNEDLVNMPNGQYITFGVDHQEPFQIKKEDIQDIYRSLNLKTGVLTTTLHVQLSTGQVLEICTKKVANMTNYHRFAIQYEVKPINFSGSLQIYTKLDGSVENLNVDRYKDFDQHHLEIIGMAANDNQISLRGRTKTSKIEFILNSKLTSSSCDIKDHIDTSTENQVISQTLNLDVEPNQTYTFEKNVSVFTSGNQTLISEEAARNDLASASYEDTLKDSQNSLIMYGNYQILRLVTILLHKN</sequence>
<gene>
    <name evidence="2" type="ORF">NBRC111893_919</name>
</gene>
<organism evidence="2 3">
    <name type="scientific">Lentilactobacillus kosonis</name>
    <dbReference type="NCBI Taxonomy" id="2810561"/>
    <lineage>
        <taxon>Bacteria</taxon>
        <taxon>Bacillati</taxon>
        <taxon>Bacillota</taxon>
        <taxon>Bacilli</taxon>
        <taxon>Lactobacillales</taxon>
        <taxon>Lactobacillaceae</taxon>
        <taxon>Lentilactobacillus</taxon>
    </lineage>
</organism>
<evidence type="ECO:0000313" key="3">
    <source>
        <dbReference type="Proteomes" id="UP000286974"/>
    </source>
</evidence>
<dbReference type="STRING" id="1138822.PL11_008240"/>
<proteinExistence type="predicted"/>
<keyword evidence="2" id="KW-0808">Transferase</keyword>